<feature type="disulfide bond" evidence="1">
    <location>
        <begin position="106"/>
        <end position="168"/>
    </location>
</feature>
<evidence type="ECO:0000256" key="1">
    <source>
        <dbReference type="PIRSR" id="PIRSR002703-1"/>
    </source>
</evidence>
<dbReference type="Proteomes" id="UP000030748">
    <property type="component" value="Unassembled WGS sequence"/>
</dbReference>
<accession>A0A022QGM7</accession>
<evidence type="ECO:0000313" key="3">
    <source>
        <dbReference type="Proteomes" id="UP000030748"/>
    </source>
</evidence>
<dbReference type="EMBL" id="KI631506">
    <property type="protein sequence ID" value="EYU27086.1"/>
    <property type="molecule type" value="Genomic_DNA"/>
</dbReference>
<dbReference type="AlphaFoldDB" id="A0A022QGM7"/>
<dbReference type="Gene3D" id="2.60.110.10">
    <property type="entry name" value="Thaumatin"/>
    <property type="match status" value="1"/>
</dbReference>
<dbReference type="PANTHER" id="PTHR31048">
    <property type="entry name" value="OS03G0233200 PROTEIN"/>
    <property type="match status" value="1"/>
</dbReference>
<dbReference type="InterPro" id="IPR001938">
    <property type="entry name" value="Thaumatin"/>
</dbReference>
<proteinExistence type="predicted"/>
<feature type="non-terminal residue" evidence="2">
    <location>
        <position position="1"/>
    </location>
</feature>
<keyword evidence="3" id="KW-1185">Reference proteome</keyword>
<sequence>SVTVFTIQNRCSYIIWLQHTPALSSPTAALHCRPGALFNSKPCWAGRAISGSGSAVSSTTLATTTARPAIAPASSRFLRCEPGRRIQRRRRSANDGGFGDCRYATCAGNVISSCPKELQLVDGGGGAVVACKSACVAFHMPEYCCNGDHSSLETCGATAYSLLFKGLCLSTYSYAYDDRSSTLTCSGSDYSITFCVN</sequence>
<dbReference type="GO" id="GO:0006952">
    <property type="term" value="P:defense response"/>
    <property type="evidence" value="ECO:0000318"/>
    <property type="project" value="GO_Central"/>
</dbReference>
<feature type="disulfide bond" evidence="1">
    <location>
        <begin position="114"/>
        <end position="131"/>
    </location>
</feature>
<dbReference type="InterPro" id="IPR037176">
    <property type="entry name" value="Osmotin/thaumatin-like_sf"/>
</dbReference>
<dbReference type="PIRSF" id="PIRSF002703">
    <property type="entry name" value="Thaumatin"/>
    <property type="match status" value="1"/>
</dbReference>
<dbReference type="PROSITE" id="PS51367">
    <property type="entry name" value="THAUMATIN_2"/>
    <property type="match status" value="1"/>
</dbReference>
<dbReference type="STRING" id="4155.A0A022QGM7"/>
<gene>
    <name evidence="2" type="ORF">MIMGU_mgv1a022185mg</name>
</gene>
<evidence type="ECO:0000313" key="2">
    <source>
        <dbReference type="EMBL" id="EYU27086.1"/>
    </source>
</evidence>
<dbReference type="SUPFAM" id="SSF49870">
    <property type="entry name" value="Osmotin, thaumatin-like protein"/>
    <property type="match status" value="1"/>
</dbReference>
<protein>
    <recommendedName>
        <fullName evidence="4">Thaumatin-like protein</fullName>
    </recommendedName>
</protein>
<organism evidence="2 3">
    <name type="scientific">Erythranthe guttata</name>
    <name type="common">Yellow monkey flower</name>
    <name type="synonym">Mimulus guttatus</name>
    <dbReference type="NCBI Taxonomy" id="4155"/>
    <lineage>
        <taxon>Eukaryota</taxon>
        <taxon>Viridiplantae</taxon>
        <taxon>Streptophyta</taxon>
        <taxon>Embryophyta</taxon>
        <taxon>Tracheophyta</taxon>
        <taxon>Spermatophyta</taxon>
        <taxon>Magnoliopsida</taxon>
        <taxon>eudicotyledons</taxon>
        <taxon>Gunneridae</taxon>
        <taxon>Pentapetalae</taxon>
        <taxon>asterids</taxon>
        <taxon>lamiids</taxon>
        <taxon>Lamiales</taxon>
        <taxon>Phrymaceae</taxon>
        <taxon>Erythranthe</taxon>
    </lineage>
</organism>
<feature type="disulfide bond" evidence="1">
    <location>
        <begin position="101"/>
        <end position="185"/>
    </location>
</feature>
<feature type="disulfide bond" evidence="1">
    <location>
        <begin position="135"/>
        <end position="144"/>
    </location>
</feature>
<reference evidence="2 3" key="1">
    <citation type="journal article" date="2013" name="Proc. Natl. Acad. Sci. U.S.A.">
        <title>Fine-scale variation in meiotic recombination in Mimulus inferred from population shotgun sequencing.</title>
        <authorList>
            <person name="Hellsten U."/>
            <person name="Wright K.M."/>
            <person name="Jenkins J."/>
            <person name="Shu S."/>
            <person name="Yuan Y."/>
            <person name="Wessler S.R."/>
            <person name="Schmutz J."/>
            <person name="Willis J.H."/>
            <person name="Rokhsar D.S."/>
        </authorList>
    </citation>
    <scope>NUCLEOTIDE SEQUENCE [LARGE SCALE GENOMIC DNA]</scope>
    <source>
        <strain evidence="3">cv. DUN x IM62</strain>
    </source>
</reference>
<dbReference type="SMART" id="SM00205">
    <property type="entry name" value="THN"/>
    <property type="match status" value="1"/>
</dbReference>
<name>A0A022QGM7_ERYGU</name>
<evidence type="ECO:0008006" key="4">
    <source>
        <dbReference type="Google" id="ProtNLM"/>
    </source>
</evidence>
<keyword evidence="1" id="KW-1015">Disulfide bond</keyword>
<dbReference type="Pfam" id="PF00314">
    <property type="entry name" value="Thaumatin"/>
    <property type="match status" value="1"/>
</dbReference>
<feature type="disulfide bond" evidence="1">
    <location>
        <begin position="145"/>
        <end position="155"/>
    </location>
</feature>